<proteinExistence type="predicted"/>
<dbReference type="Gene3D" id="3.40.50.1820">
    <property type="entry name" value="alpha/beta hydrolase"/>
    <property type="match status" value="1"/>
</dbReference>
<dbReference type="GO" id="GO:0003824">
    <property type="term" value="F:catalytic activity"/>
    <property type="evidence" value="ECO:0007669"/>
    <property type="project" value="InterPro"/>
</dbReference>
<dbReference type="RefSeq" id="WP_285580448.1">
    <property type="nucleotide sequence ID" value="NZ_BSTK01000014.1"/>
</dbReference>
<evidence type="ECO:0000259" key="1">
    <source>
        <dbReference type="Pfam" id="PF00561"/>
    </source>
</evidence>
<dbReference type="Proteomes" id="UP001165074">
    <property type="component" value="Unassembled WGS sequence"/>
</dbReference>
<sequence length="252" mass="26365">MTVYVNEYDGPGEPVLLLHGIGGSADSFTGQFAALSARHRVLAWDAPGYARSAAPQEAPGMTGYAATAAAVLRERDAVPAHVVGVSWGGVIATRLALEHPEVVRSLVLVDSTRGSGRTAEQATAMRRRADELAEVGPDAFARARAPRLLSAEAPPELAERVATAMARSIRLPGYAYAAASMAETDHNDVLGRVSVPTLVIAGDRDVVTGVTESEAIAAAVPGARFAVIEGAGHLSNVECPEEFNRLVLEFLS</sequence>
<gene>
    <name evidence="2" type="primary">catD</name>
    <name evidence="2" type="ORF">Airi02_078340</name>
</gene>
<dbReference type="SUPFAM" id="SSF53474">
    <property type="entry name" value="alpha/beta-Hydrolases"/>
    <property type="match status" value="1"/>
</dbReference>
<dbReference type="InterPro" id="IPR050266">
    <property type="entry name" value="AB_hydrolase_sf"/>
</dbReference>
<dbReference type="Pfam" id="PF00561">
    <property type="entry name" value="Abhydrolase_1"/>
    <property type="match status" value="1"/>
</dbReference>
<dbReference type="InterPro" id="IPR029058">
    <property type="entry name" value="AB_hydrolase_fold"/>
</dbReference>
<organism evidence="2 3">
    <name type="scientific">Actinoallomurus iriomotensis</name>
    <dbReference type="NCBI Taxonomy" id="478107"/>
    <lineage>
        <taxon>Bacteria</taxon>
        <taxon>Bacillati</taxon>
        <taxon>Actinomycetota</taxon>
        <taxon>Actinomycetes</taxon>
        <taxon>Streptosporangiales</taxon>
        <taxon>Thermomonosporaceae</taxon>
        <taxon>Actinoallomurus</taxon>
    </lineage>
</organism>
<comment type="caution">
    <text evidence="2">The sequence shown here is derived from an EMBL/GenBank/DDBJ whole genome shotgun (WGS) entry which is preliminary data.</text>
</comment>
<reference evidence="2" key="1">
    <citation type="submission" date="2023-03" db="EMBL/GenBank/DDBJ databases">
        <title>Actinoallomurus iriomotensis NBRC 103684.</title>
        <authorList>
            <person name="Ichikawa N."/>
            <person name="Sato H."/>
            <person name="Tonouchi N."/>
        </authorList>
    </citation>
    <scope>NUCLEOTIDE SEQUENCE</scope>
    <source>
        <strain evidence="2">NBRC 103684</strain>
    </source>
</reference>
<name>A0A9W6SCA6_9ACTN</name>
<dbReference type="InterPro" id="IPR000639">
    <property type="entry name" value="Epox_hydrolase-like"/>
</dbReference>
<dbReference type="PRINTS" id="PR00412">
    <property type="entry name" value="EPOXHYDRLASE"/>
</dbReference>
<dbReference type="PANTHER" id="PTHR43798">
    <property type="entry name" value="MONOACYLGLYCEROL LIPASE"/>
    <property type="match status" value="1"/>
</dbReference>
<keyword evidence="3" id="KW-1185">Reference proteome</keyword>
<dbReference type="InterPro" id="IPR000073">
    <property type="entry name" value="AB_hydrolase_1"/>
</dbReference>
<dbReference type="EMBL" id="BSTK01000014">
    <property type="protein sequence ID" value="GLY89905.1"/>
    <property type="molecule type" value="Genomic_DNA"/>
</dbReference>
<protein>
    <submittedName>
        <fullName evidence="2">3-oxoadipate enol-lactonase</fullName>
    </submittedName>
</protein>
<dbReference type="AlphaFoldDB" id="A0A9W6SCA6"/>
<accession>A0A9W6SCA6</accession>
<dbReference type="PRINTS" id="PR00111">
    <property type="entry name" value="ABHYDROLASE"/>
</dbReference>
<evidence type="ECO:0000313" key="3">
    <source>
        <dbReference type="Proteomes" id="UP001165074"/>
    </source>
</evidence>
<feature type="domain" description="AB hydrolase-1" evidence="1">
    <location>
        <begin position="14"/>
        <end position="238"/>
    </location>
</feature>
<evidence type="ECO:0000313" key="2">
    <source>
        <dbReference type="EMBL" id="GLY89905.1"/>
    </source>
</evidence>